<organism evidence="2">
    <name type="scientific">Anguilla anguilla</name>
    <name type="common">European freshwater eel</name>
    <name type="synonym">Muraena anguilla</name>
    <dbReference type="NCBI Taxonomy" id="7936"/>
    <lineage>
        <taxon>Eukaryota</taxon>
        <taxon>Metazoa</taxon>
        <taxon>Chordata</taxon>
        <taxon>Craniata</taxon>
        <taxon>Vertebrata</taxon>
        <taxon>Euteleostomi</taxon>
        <taxon>Actinopterygii</taxon>
        <taxon>Neopterygii</taxon>
        <taxon>Teleostei</taxon>
        <taxon>Anguilliformes</taxon>
        <taxon>Anguillidae</taxon>
        <taxon>Anguilla</taxon>
    </lineage>
</organism>
<name>A0A0E9PMS1_ANGAN</name>
<evidence type="ECO:0000313" key="2">
    <source>
        <dbReference type="EMBL" id="JAH05148.1"/>
    </source>
</evidence>
<dbReference type="AlphaFoldDB" id="A0A0E9PMS1"/>
<reference evidence="2" key="2">
    <citation type="journal article" date="2015" name="Fish Shellfish Immunol.">
        <title>Early steps in the European eel (Anguilla anguilla)-Vibrio vulnificus interaction in the gills: Role of the RtxA13 toxin.</title>
        <authorList>
            <person name="Callol A."/>
            <person name="Pajuelo D."/>
            <person name="Ebbesson L."/>
            <person name="Teles M."/>
            <person name="MacKenzie S."/>
            <person name="Amaro C."/>
        </authorList>
    </citation>
    <scope>NUCLEOTIDE SEQUENCE</scope>
</reference>
<sequence length="58" mass="6563">MRLRIYNSHPNLEGRIIGKHSCIHSRTPLPLRESVDIRGPPSKHVAPPAASFHTEDRN</sequence>
<dbReference type="EMBL" id="GBXM01103429">
    <property type="protein sequence ID" value="JAH05148.1"/>
    <property type="molecule type" value="Transcribed_RNA"/>
</dbReference>
<accession>A0A0E9PMS1</accession>
<reference evidence="2" key="1">
    <citation type="submission" date="2014-11" db="EMBL/GenBank/DDBJ databases">
        <authorList>
            <person name="Amaro Gonzalez C."/>
        </authorList>
    </citation>
    <scope>NUCLEOTIDE SEQUENCE</scope>
</reference>
<protein>
    <submittedName>
        <fullName evidence="2">Uncharacterized protein</fullName>
    </submittedName>
</protein>
<feature type="region of interest" description="Disordered" evidence="1">
    <location>
        <begin position="35"/>
        <end position="58"/>
    </location>
</feature>
<evidence type="ECO:0000256" key="1">
    <source>
        <dbReference type="SAM" id="MobiDB-lite"/>
    </source>
</evidence>
<proteinExistence type="predicted"/>